<dbReference type="EMBL" id="FMYP01000001">
    <property type="protein sequence ID" value="SDB81020.1"/>
    <property type="molecule type" value="Genomic_DNA"/>
</dbReference>
<dbReference type="InterPro" id="IPR000014">
    <property type="entry name" value="PAS"/>
</dbReference>
<evidence type="ECO:0000313" key="7">
    <source>
        <dbReference type="EMBL" id="SDB81020.1"/>
    </source>
</evidence>
<keyword evidence="1" id="KW-0004">4Fe-4S</keyword>
<dbReference type="Gene3D" id="1.10.15.40">
    <property type="entry name" value="Electron transport complex subunit B, putative Fe-S cluster"/>
    <property type="match status" value="1"/>
</dbReference>
<dbReference type="Proteomes" id="UP000199452">
    <property type="component" value="Unassembled WGS sequence"/>
</dbReference>
<keyword evidence="3" id="KW-0408">Iron</keyword>
<dbReference type="GO" id="GO:0051539">
    <property type="term" value="F:4 iron, 4 sulfur cluster binding"/>
    <property type="evidence" value="ECO:0007669"/>
    <property type="project" value="UniProtKB-KW"/>
</dbReference>
<dbReference type="AlphaFoldDB" id="A0A1G6GGC9"/>
<dbReference type="SUPFAM" id="SSF54862">
    <property type="entry name" value="4Fe-4S ferredoxins"/>
    <property type="match status" value="1"/>
</dbReference>
<dbReference type="Gene3D" id="3.30.450.20">
    <property type="entry name" value="PAS domain"/>
    <property type="match status" value="1"/>
</dbReference>
<feature type="domain" description="4Fe-4S ferredoxin-type" evidence="5">
    <location>
        <begin position="34"/>
        <end position="63"/>
    </location>
</feature>
<dbReference type="Gene3D" id="3.40.950.10">
    <property type="entry name" value="Fe-only Hydrogenase (Larger Subunit), Chain L, domain 3"/>
    <property type="match status" value="1"/>
</dbReference>
<sequence>MNYSKPIYTEKNDCQDCYKCVRECPVKAIKIEDGSASIVEELCIFCGHCTEICPVGAKKVRNDLTLAKLILDEDSKVIASIAPSWVADFPGVSEQRMVNALKFIGFTAVSETSLGAEVVSKETGRLLNDAAWKHKVAISTACPSVVELIIKYYPQYVQYLTPVVSPLMVHGALLKRWYGPDAKVIFFGPCIAKKIESDKNQDIVEVALTFKDLAQWIEDEGINLYVELPNETEPGLFEPVHSGLGTLYPIDGGMISGIKEDATATDISFMTFSGSRGITDALKDIDIYNGNNTLFLELLSCNGGCISGPGTRSKESLAVKRYHVINRVPLASKTIKNPTISMEAGDISCKFIEIKPVPVRKFSSKEIAEALSAVGKLSSKDELNCSGCGYDSCKEFAIAMILGNAERSMCVSYMRKVAHDKATVLLQKIPSGVVIVDDKMRVIEANRNFATMLGAETEMIFDANPGLEGAVAEKLVPFHKMLAAALNTGEDQMERDVKVGSKKLKISVFNIQKHKIVSAVVRDLTIPEVRNDEIARRTKDVIKENMETVQKIAYLLGENASKTEAMLSSILETLSPDEEQ</sequence>
<proteinExistence type="predicted"/>
<evidence type="ECO:0000256" key="1">
    <source>
        <dbReference type="ARBA" id="ARBA00022485"/>
    </source>
</evidence>
<dbReference type="PROSITE" id="PS51656">
    <property type="entry name" value="4FE4S"/>
    <property type="match status" value="1"/>
</dbReference>
<keyword evidence="2" id="KW-0479">Metal-binding</keyword>
<dbReference type="PROSITE" id="PS00198">
    <property type="entry name" value="4FE4S_FER_1"/>
    <property type="match status" value="1"/>
</dbReference>
<dbReference type="InterPro" id="IPR017900">
    <property type="entry name" value="4Fe4S_Fe_S_CS"/>
</dbReference>
<dbReference type="Pfam" id="PF04060">
    <property type="entry name" value="FeS"/>
    <property type="match status" value="1"/>
</dbReference>
<evidence type="ECO:0000313" key="8">
    <source>
        <dbReference type="Proteomes" id="UP000199452"/>
    </source>
</evidence>
<gene>
    <name evidence="7" type="ORF">SAMN05216323_100114</name>
</gene>
<organism evidence="7 8">
    <name type="scientific">Williamwhitmania taraxaci</name>
    <dbReference type="NCBI Taxonomy" id="1640674"/>
    <lineage>
        <taxon>Bacteria</taxon>
        <taxon>Pseudomonadati</taxon>
        <taxon>Bacteroidota</taxon>
        <taxon>Bacteroidia</taxon>
        <taxon>Bacteroidales</taxon>
        <taxon>Williamwhitmaniaceae</taxon>
        <taxon>Williamwhitmania</taxon>
    </lineage>
</organism>
<dbReference type="STRING" id="1640674.SAMN05216323_100114"/>
<dbReference type="Gene3D" id="3.30.70.20">
    <property type="match status" value="1"/>
</dbReference>
<feature type="domain" description="4Fe-4S" evidence="6">
    <location>
        <begin position="366"/>
        <end position="427"/>
    </location>
</feature>
<dbReference type="InterPro" id="IPR004108">
    <property type="entry name" value="Fe_hydrogenase_lsu_C"/>
</dbReference>
<protein>
    <submittedName>
        <fullName evidence="7">Iron only hydrogenase large subunit, C-terminal domain</fullName>
    </submittedName>
</protein>
<evidence type="ECO:0000259" key="6">
    <source>
        <dbReference type="PROSITE" id="PS51656"/>
    </source>
</evidence>
<dbReference type="SUPFAM" id="SSF53920">
    <property type="entry name" value="Fe-only hydrogenase"/>
    <property type="match status" value="1"/>
</dbReference>
<feature type="domain" description="4Fe-4S ferredoxin-type" evidence="5">
    <location>
        <begin position="5"/>
        <end position="33"/>
    </location>
</feature>
<dbReference type="InterPro" id="IPR017896">
    <property type="entry name" value="4Fe4S_Fe-S-bd"/>
</dbReference>
<keyword evidence="8" id="KW-1185">Reference proteome</keyword>
<dbReference type="PROSITE" id="PS51379">
    <property type="entry name" value="4FE4S_FER_2"/>
    <property type="match status" value="2"/>
</dbReference>
<reference evidence="7 8" key="1">
    <citation type="submission" date="2016-09" db="EMBL/GenBank/DDBJ databases">
        <authorList>
            <person name="Capua I."/>
            <person name="De Benedictis P."/>
            <person name="Joannis T."/>
            <person name="Lombin L.H."/>
            <person name="Cattoli G."/>
        </authorList>
    </citation>
    <scope>NUCLEOTIDE SEQUENCE [LARGE SCALE GENOMIC DNA]</scope>
    <source>
        <strain evidence="7 8">A7P-90m</strain>
    </source>
</reference>
<dbReference type="Pfam" id="PF02906">
    <property type="entry name" value="Fe_hyd_lg_C"/>
    <property type="match status" value="1"/>
</dbReference>
<evidence type="ECO:0000256" key="3">
    <source>
        <dbReference type="ARBA" id="ARBA00023004"/>
    </source>
</evidence>
<dbReference type="InterPro" id="IPR050340">
    <property type="entry name" value="Cytosolic_Fe-S_CAF"/>
</dbReference>
<dbReference type="InterPro" id="IPR007202">
    <property type="entry name" value="4Fe-4S_dom"/>
</dbReference>
<keyword evidence="4" id="KW-0411">Iron-sulfur</keyword>
<evidence type="ECO:0000256" key="4">
    <source>
        <dbReference type="ARBA" id="ARBA00023014"/>
    </source>
</evidence>
<dbReference type="GO" id="GO:0046872">
    <property type="term" value="F:metal ion binding"/>
    <property type="evidence" value="ECO:0007669"/>
    <property type="project" value="UniProtKB-KW"/>
</dbReference>
<accession>A0A1G6GGC9</accession>
<dbReference type="Pfam" id="PF13188">
    <property type="entry name" value="PAS_8"/>
    <property type="match status" value="1"/>
</dbReference>
<dbReference type="OrthoDB" id="1091152at2"/>
<name>A0A1G6GGC9_9BACT</name>
<dbReference type="SUPFAM" id="SSF55785">
    <property type="entry name" value="PYP-like sensor domain (PAS domain)"/>
    <property type="match status" value="1"/>
</dbReference>
<evidence type="ECO:0000256" key="2">
    <source>
        <dbReference type="ARBA" id="ARBA00022723"/>
    </source>
</evidence>
<dbReference type="PANTHER" id="PTHR11615">
    <property type="entry name" value="NITRATE, FORMATE, IRON DEHYDROGENASE"/>
    <property type="match status" value="1"/>
</dbReference>
<dbReference type="InterPro" id="IPR035965">
    <property type="entry name" value="PAS-like_dom_sf"/>
</dbReference>
<dbReference type="Pfam" id="PF13237">
    <property type="entry name" value="Fer4_10"/>
    <property type="match status" value="1"/>
</dbReference>
<evidence type="ECO:0000259" key="5">
    <source>
        <dbReference type="PROSITE" id="PS51379"/>
    </source>
</evidence>
<dbReference type="InterPro" id="IPR009016">
    <property type="entry name" value="Fe_hydrogenase"/>
</dbReference>
<dbReference type="RefSeq" id="WP_092433892.1">
    <property type="nucleotide sequence ID" value="NZ_FMYP01000001.1"/>
</dbReference>